<reference evidence="7 8" key="1">
    <citation type="journal article" date="2004" name="Extremophiles">
        <title>Halobacillus locisalis sp. nov., a halophilic bacterium isolated from a marine solar saltern of the Yellow Sea in Korea.</title>
        <authorList>
            <person name="Yoon J.H."/>
            <person name="Kang K.H."/>
            <person name="Oh T.K."/>
            <person name="Park Y.H."/>
        </authorList>
    </citation>
    <scope>NUCLEOTIDE SEQUENCE [LARGE SCALE GENOMIC DNA]</scope>
    <source>
        <strain evidence="7 8">KCTC 3788</strain>
    </source>
</reference>
<dbReference type="Proteomes" id="UP000571017">
    <property type="component" value="Unassembled WGS sequence"/>
</dbReference>
<sequence>MKNPNIVILGAGYGGIMTAVKLQKSLGANDAKITLVNKHDYHYQTTWLHENAAGTLHHDRTRIQIKDVVNTSRVNFVQDTVTEIKPDEKKVILENGDLSYDYLVIALGFEAATFGIPGLEEHAYTINNINSSRLIRQHIEYNFAKYNNEAETKQERLNIVVGGAGFTGIEFVGELANRIPELCKEYDVPRENVRIINVEAAPTALPGFDPALVEYAMNSLEARGVEFKIGAMIKEVTADKLVFEKDEEREEIPTNTVVWAAGVRGNSLVENAGFESNRGRTPVSDELRPKGYDDVFIVGDCALIMNEETGRPYPPTAQIAIQQAEQLAANLKSIIRGEGHVEPFEPNIQGTVASLGDDDAIGVIFDGKKLFGWQATAMKKIIDNRYLLKLGGVPLVLKKGKLNFFNF</sequence>
<evidence type="ECO:0000313" key="7">
    <source>
        <dbReference type="EMBL" id="MBA2175766.1"/>
    </source>
</evidence>
<comment type="cofactor">
    <cofactor evidence="1">
        <name>FAD</name>
        <dbReference type="ChEBI" id="CHEBI:57692"/>
    </cofactor>
</comment>
<comment type="caution">
    <text evidence="7">The sequence shown here is derived from an EMBL/GenBank/DDBJ whole genome shotgun (WGS) entry which is preliminary data.</text>
</comment>
<name>A0A838CVY1_9BACI</name>
<dbReference type="PANTHER" id="PTHR42913">
    <property type="entry name" value="APOPTOSIS-INDUCING FACTOR 1"/>
    <property type="match status" value="1"/>
</dbReference>
<comment type="similarity">
    <text evidence="2">Belongs to the NADH dehydrogenase family.</text>
</comment>
<keyword evidence="3" id="KW-0285">Flavoprotein</keyword>
<dbReference type="Gene3D" id="3.50.50.100">
    <property type="match status" value="1"/>
</dbReference>
<dbReference type="InterPro" id="IPR023753">
    <property type="entry name" value="FAD/NAD-binding_dom"/>
</dbReference>
<feature type="domain" description="FAD/NAD(P)-binding" evidence="6">
    <location>
        <begin position="5"/>
        <end position="324"/>
    </location>
</feature>
<evidence type="ECO:0000256" key="3">
    <source>
        <dbReference type="ARBA" id="ARBA00022630"/>
    </source>
</evidence>
<keyword evidence="4" id="KW-0274">FAD</keyword>
<keyword evidence="8" id="KW-1185">Reference proteome</keyword>
<evidence type="ECO:0000256" key="5">
    <source>
        <dbReference type="ARBA" id="ARBA00023002"/>
    </source>
</evidence>
<dbReference type="InterPro" id="IPR036188">
    <property type="entry name" value="FAD/NAD-bd_sf"/>
</dbReference>
<organism evidence="7 8">
    <name type="scientific">Halobacillus locisalis</name>
    <dbReference type="NCBI Taxonomy" id="220753"/>
    <lineage>
        <taxon>Bacteria</taxon>
        <taxon>Bacillati</taxon>
        <taxon>Bacillota</taxon>
        <taxon>Bacilli</taxon>
        <taxon>Bacillales</taxon>
        <taxon>Bacillaceae</taxon>
        <taxon>Halobacillus</taxon>
    </lineage>
</organism>
<dbReference type="PRINTS" id="PR00411">
    <property type="entry name" value="PNDRDTASEI"/>
</dbReference>
<protein>
    <submittedName>
        <fullName evidence="7">NAD(P)/FAD-dependent oxidoreductase</fullName>
    </submittedName>
</protein>
<dbReference type="RefSeq" id="WP_181472754.1">
    <property type="nucleotide sequence ID" value="NZ_JACEFG010000002.1"/>
</dbReference>
<evidence type="ECO:0000259" key="6">
    <source>
        <dbReference type="Pfam" id="PF07992"/>
    </source>
</evidence>
<dbReference type="PRINTS" id="PR00368">
    <property type="entry name" value="FADPNR"/>
</dbReference>
<dbReference type="SUPFAM" id="SSF51905">
    <property type="entry name" value="FAD/NAD(P)-binding domain"/>
    <property type="match status" value="2"/>
</dbReference>
<accession>A0A838CVY1</accession>
<evidence type="ECO:0000313" key="8">
    <source>
        <dbReference type="Proteomes" id="UP000571017"/>
    </source>
</evidence>
<dbReference type="InterPro" id="IPR051169">
    <property type="entry name" value="NADH-Q_oxidoreductase"/>
</dbReference>
<gene>
    <name evidence="7" type="ORF">H0266_12765</name>
</gene>
<evidence type="ECO:0000256" key="1">
    <source>
        <dbReference type="ARBA" id="ARBA00001974"/>
    </source>
</evidence>
<proteinExistence type="inferred from homology"/>
<dbReference type="EMBL" id="JACEFG010000002">
    <property type="protein sequence ID" value="MBA2175766.1"/>
    <property type="molecule type" value="Genomic_DNA"/>
</dbReference>
<keyword evidence="5" id="KW-0560">Oxidoreductase</keyword>
<evidence type="ECO:0000256" key="4">
    <source>
        <dbReference type="ARBA" id="ARBA00022827"/>
    </source>
</evidence>
<dbReference type="AlphaFoldDB" id="A0A838CVY1"/>
<dbReference type="GO" id="GO:0019646">
    <property type="term" value="P:aerobic electron transport chain"/>
    <property type="evidence" value="ECO:0007669"/>
    <property type="project" value="TreeGrafter"/>
</dbReference>
<dbReference type="Pfam" id="PF07992">
    <property type="entry name" value="Pyr_redox_2"/>
    <property type="match status" value="1"/>
</dbReference>
<dbReference type="GO" id="GO:0003955">
    <property type="term" value="F:NAD(P)H dehydrogenase (quinone) activity"/>
    <property type="evidence" value="ECO:0007669"/>
    <property type="project" value="TreeGrafter"/>
</dbReference>
<evidence type="ECO:0000256" key="2">
    <source>
        <dbReference type="ARBA" id="ARBA00005272"/>
    </source>
</evidence>
<dbReference type="PANTHER" id="PTHR42913:SF3">
    <property type="entry name" value="64 KDA MITOCHONDRIAL NADH DEHYDROGENASE (EUROFUNG)"/>
    <property type="match status" value="1"/>
</dbReference>